<protein>
    <submittedName>
        <fullName evidence="1">Uncharacterized protein</fullName>
    </submittedName>
</protein>
<dbReference type="AlphaFoldDB" id="A0A7C8ZND7"/>
<dbReference type="EMBL" id="GISG01149235">
    <property type="protein sequence ID" value="MBA4647113.1"/>
    <property type="molecule type" value="Transcribed_RNA"/>
</dbReference>
<evidence type="ECO:0000313" key="1">
    <source>
        <dbReference type="EMBL" id="MBA4647196.1"/>
    </source>
</evidence>
<reference evidence="1" key="2">
    <citation type="submission" date="2020-07" db="EMBL/GenBank/DDBJ databases">
        <authorList>
            <person name="Vera ALvarez R."/>
            <person name="Arias-Moreno D.M."/>
            <person name="Jimenez-Jacinto V."/>
            <person name="Jimenez-Bremont J.F."/>
            <person name="Swaminathan K."/>
            <person name="Moose S.P."/>
            <person name="Guerrero-Gonzalez M.L."/>
            <person name="Marino-Ramirez L."/>
            <person name="Landsman D."/>
            <person name="Rodriguez-Kessler M."/>
            <person name="Delgado-Sanchez P."/>
        </authorList>
    </citation>
    <scope>NUCLEOTIDE SEQUENCE</scope>
    <source>
        <tissue evidence="1">Cladode</tissue>
    </source>
</reference>
<reference evidence="1" key="1">
    <citation type="journal article" date="2013" name="J. Plant Res.">
        <title>Effect of fungi and light on seed germination of three Opuntia species from semiarid lands of central Mexico.</title>
        <authorList>
            <person name="Delgado-Sanchez P."/>
            <person name="Jimenez-Bremont J.F."/>
            <person name="Guerrero-Gonzalez Mde L."/>
            <person name="Flores J."/>
        </authorList>
    </citation>
    <scope>NUCLEOTIDE SEQUENCE</scope>
    <source>
        <tissue evidence="1">Cladode</tissue>
    </source>
</reference>
<sequence length="99" mass="10743">MTPPPQFPGRCRCRRRCLTTSGVTATMAGVGGASGRWLKGKCFARCTALRSGGECWRREKTDLGLRIRCRRTGGARGIMERIGGASGKHLRGTLSARFT</sequence>
<dbReference type="EMBL" id="GISG01149491">
    <property type="protein sequence ID" value="MBA4647196.1"/>
    <property type="molecule type" value="Transcribed_RNA"/>
</dbReference>
<organism evidence="1">
    <name type="scientific">Opuntia streptacantha</name>
    <name type="common">Prickly pear cactus</name>
    <name type="synonym">Opuntia cardona</name>
    <dbReference type="NCBI Taxonomy" id="393608"/>
    <lineage>
        <taxon>Eukaryota</taxon>
        <taxon>Viridiplantae</taxon>
        <taxon>Streptophyta</taxon>
        <taxon>Embryophyta</taxon>
        <taxon>Tracheophyta</taxon>
        <taxon>Spermatophyta</taxon>
        <taxon>Magnoliopsida</taxon>
        <taxon>eudicotyledons</taxon>
        <taxon>Gunneridae</taxon>
        <taxon>Pentapetalae</taxon>
        <taxon>Caryophyllales</taxon>
        <taxon>Cactineae</taxon>
        <taxon>Cactaceae</taxon>
        <taxon>Opuntioideae</taxon>
        <taxon>Opuntia</taxon>
    </lineage>
</organism>
<accession>A0A7C8ZND7</accession>
<name>A0A7C8ZND7_OPUST</name>
<proteinExistence type="predicted"/>